<proteinExistence type="inferred from homology"/>
<dbReference type="SUPFAM" id="SSF52540">
    <property type="entry name" value="P-loop containing nucleoside triphosphate hydrolases"/>
    <property type="match status" value="1"/>
</dbReference>
<dbReference type="Proteomes" id="UP000005013">
    <property type="component" value="Chromosome"/>
</dbReference>
<evidence type="ECO:0000256" key="8">
    <source>
        <dbReference type="ARBA" id="ARBA00022840"/>
    </source>
</evidence>
<evidence type="ECO:0000256" key="6">
    <source>
        <dbReference type="ARBA" id="ARBA00022741"/>
    </source>
</evidence>
<comment type="pathway">
    <text evidence="1 11">Metabolic intermediate biosynthesis; chorismate biosynthesis; chorismate from D-erythrose 4-phosphate and phosphoenolpyruvate: step 5/7.</text>
</comment>
<dbReference type="UniPathway" id="UPA00053">
    <property type="reaction ID" value="UER00088"/>
</dbReference>
<dbReference type="AlphaFoldDB" id="I0ERS6"/>
<dbReference type="HAMAP" id="MF_00109">
    <property type="entry name" value="Shikimate_kinase"/>
    <property type="match status" value="1"/>
</dbReference>
<dbReference type="InterPro" id="IPR031322">
    <property type="entry name" value="Shikimate/glucono_kinase"/>
</dbReference>
<gene>
    <name evidence="11 12" type="primary">aroK</name>
    <name evidence="12" type="ordered locus">HCD_03145</name>
</gene>
<keyword evidence="11" id="KW-0460">Magnesium</keyword>
<organism evidence="12 13">
    <name type="scientific">Helicobacter cetorum (strain ATCC BAA-540 / CCUG 52418 / MIT 99-5656)</name>
    <dbReference type="NCBI Taxonomy" id="1163745"/>
    <lineage>
        <taxon>Bacteria</taxon>
        <taxon>Pseudomonadati</taxon>
        <taxon>Campylobacterota</taxon>
        <taxon>Epsilonproteobacteria</taxon>
        <taxon>Campylobacterales</taxon>
        <taxon>Helicobacteraceae</taxon>
        <taxon>Helicobacter</taxon>
    </lineage>
</organism>
<name>I0ERS6_HELCM</name>
<dbReference type="InterPro" id="IPR023000">
    <property type="entry name" value="Shikimate_kinase_CS"/>
</dbReference>
<reference evidence="12 13" key="1">
    <citation type="journal article" date="2013" name="PLoS ONE">
        <title>Sequence Divergence and Conservation in Genomes ofHelicobacter cetorum Strains from a Dolphin and a Whale.</title>
        <authorList>
            <person name="Kersulyte D."/>
            <person name="Rossi M."/>
            <person name="Berg D.E."/>
        </authorList>
    </citation>
    <scope>NUCLEOTIDE SEQUENCE [LARGE SCALE GENOMIC DNA]</scope>
    <source>
        <strain evidence="12 13">MIT 99-5656</strain>
    </source>
</reference>
<dbReference type="InterPro" id="IPR027417">
    <property type="entry name" value="P-loop_NTPase"/>
</dbReference>
<dbReference type="CDD" id="cd00464">
    <property type="entry name" value="SK"/>
    <property type="match status" value="1"/>
</dbReference>
<accession>I0ERS6</accession>
<dbReference type="Gene3D" id="3.40.50.300">
    <property type="entry name" value="P-loop containing nucleotide triphosphate hydrolases"/>
    <property type="match status" value="1"/>
</dbReference>
<dbReference type="PANTHER" id="PTHR21087">
    <property type="entry name" value="SHIKIMATE KINASE"/>
    <property type="match status" value="1"/>
</dbReference>
<comment type="function">
    <text evidence="11">Catalyzes the specific phosphorylation of the 3-hydroxyl group of shikimic acid using ATP as a cosubstrate.</text>
</comment>
<keyword evidence="11" id="KW-0963">Cytoplasm</keyword>
<dbReference type="HOGENOM" id="CLU_057607_4_0_7"/>
<evidence type="ECO:0000256" key="11">
    <source>
        <dbReference type="HAMAP-Rule" id="MF_00109"/>
    </source>
</evidence>
<keyword evidence="9 11" id="KW-0057">Aromatic amino acid biosynthesis</keyword>
<dbReference type="PRINTS" id="PR01100">
    <property type="entry name" value="SHIKIMTKNASE"/>
</dbReference>
<feature type="binding site" evidence="11">
    <location>
        <begin position="11"/>
        <end position="16"/>
    </location>
    <ligand>
        <name>ATP</name>
        <dbReference type="ChEBI" id="CHEBI:30616"/>
    </ligand>
</feature>
<dbReference type="GO" id="GO:0000287">
    <property type="term" value="F:magnesium ion binding"/>
    <property type="evidence" value="ECO:0007669"/>
    <property type="project" value="UniProtKB-UniRule"/>
</dbReference>
<dbReference type="RefSeq" id="WP_014659156.1">
    <property type="nucleotide sequence ID" value="NC_017735.1"/>
</dbReference>
<dbReference type="GO" id="GO:0005829">
    <property type="term" value="C:cytosol"/>
    <property type="evidence" value="ECO:0007669"/>
    <property type="project" value="TreeGrafter"/>
</dbReference>
<evidence type="ECO:0000256" key="7">
    <source>
        <dbReference type="ARBA" id="ARBA00022777"/>
    </source>
</evidence>
<dbReference type="OrthoDB" id="9800332at2"/>
<feature type="binding site" evidence="11">
    <location>
        <position position="80"/>
    </location>
    <ligand>
        <name>substrate</name>
    </ligand>
</feature>
<dbReference type="EC" id="2.7.1.71" evidence="3 11"/>
<dbReference type="GO" id="GO:0008652">
    <property type="term" value="P:amino acid biosynthetic process"/>
    <property type="evidence" value="ECO:0007669"/>
    <property type="project" value="UniProtKB-KW"/>
</dbReference>
<dbReference type="STRING" id="1163745.HCD_03145"/>
<keyword evidence="5 11" id="KW-0808">Transferase</keyword>
<dbReference type="InterPro" id="IPR000623">
    <property type="entry name" value="Shikimate_kinase/TSH1"/>
</dbReference>
<comment type="catalytic activity">
    <reaction evidence="10 11">
        <text>shikimate + ATP = 3-phosphoshikimate + ADP + H(+)</text>
        <dbReference type="Rhea" id="RHEA:13121"/>
        <dbReference type="ChEBI" id="CHEBI:15378"/>
        <dbReference type="ChEBI" id="CHEBI:30616"/>
        <dbReference type="ChEBI" id="CHEBI:36208"/>
        <dbReference type="ChEBI" id="CHEBI:145989"/>
        <dbReference type="ChEBI" id="CHEBI:456216"/>
        <dbReference type="EC" id="2.7.1.71"/>
    </reaction>
</comment>
<evidence type="ECO:0000256" key="9">
    <source>
        <dbReference type="ARBA" id="ARBA00023141"/>
    </source>
</evidence>
<feature type="binding site" evidence="11">
    <location>
        <position position="116"/>
    </location>
    <ligand>
        <name>ATP</name>
        <dbReference type="ChEBI" id="CHEBI:30616"/>
    </ligand>
</feature>
<evidence type="ECO:0000256" key="5">
    <source>
        <dbReference type="ARBA" id="ARBA00022679"/>
    </source>
</evidence>
<feature type="binding site" evidence="11">
    <location>
        <position position="33"/>
    </location>
    <ligand>
        <name>substrate</name>
    </ligand>
</feature>
<dbReference type="GO" id="GO:0009073">
    <property type="term" value="P:aromatic amino acid family biosynthetic process"/>
    <property type="evidence" value="ECO:0007669"/>
    <property type="project" value="UniProtKB-KW"/>
</dbReference>
<evidence type="ECO:0000256" key="3">
    <source>
        <dbReference type="ARBA" id="ARBA00012154"/>
    </source>
</evidence>
<evidence type="ECO:0000256" key="1">
    <source>
        <dbReference type="ARBA" id="ARBA00004842"/>
    </source>
</evidence>
<keyword evidence="11" id="KW-0479">Metal-binding</keyword>
<evidence type="ECO:0000256" key="10">
    <source>
        <dbReference type="ARBA" id="ARBA00048567"/>
    </source>
</evidence>
<dbReference type="Pfam" id="PF01202">
    <property type="entry name" value="SKI"/>
    <property type="match status" value="1"/>
</dbReference>
<feature type="binding site" evidence="11">
    <location>
        <position position="15"/>
    </location>
    <ligand>
        <name>Mg(2+)</name>
        <dbReference type="ChEBI" id="CHEBI:18420"/>
    </ligand>
</feature>
<keyword evidence="7 11" id="KW-0418">Kinase</keyword>
<evidence type="ECO:0000256" key="4">
    <source>
        <dbReference type="ARBA" id="ARBA00022605"/>
    </source>
</evidence>
<dbReference type="PATRIC" id="fig|1163745.3.peg.674"/>
<protein>
    <recommendedName>
        <fullName evidence="3 11">Shikimate kinase</fullName>
        <shortName evidence="11">SK</shortName>
        <ecNumber evidence="3 11">2.7.1.71</ecNumber>
    </recommendedName>
</protein>
<keyword evidence="6 11" id="KW-0547">Nucleotide-binding</keyword>
<comment type="subunit">
    <text evidence="11">Monomer.</text>
</comment>
<dbReference type="PANTHER" id="PTHR21087:SF16">
    <property type="entry name" value="SHIKIMATE KINASE 1, CHLOROPLASTIC"/>
    <property type="match status" value="1"/>
</dbReference>
<dbReference type="GO" id="GO:0004765">
    <property type="term" value="F:shikimate kinase activity"/>
    <property type="evidence" value="ECO:0007669"/>
    <property type="project" value="UniProtKB-UniRule"/>
</dbReference>
<feature type="binding site" evidence="11">
    <location>
        <position position="57"/>
    </location>
    <ligand>
        <name>substrate</name>
    </ligand>
</feature>
<keyword evidence="8 11" id="KW-0067">ATP-binding</keyword>
<comment type="similarity">
    <text evidence="2 11">Belongs to the shikimate kinase family.</text>
</comment>
<keyword evidence="13" id="KW-1185">Reference proteome</keyword>
<dbReference type="EMBL" id="CP003481">
    <property type="protein sequence ID" value="AFI05645.1"/>
    <property type="molecule type" value="Genomic_DNA"/>
</dbReference>
<feature type="binding site" evidence="11">
    <location>
        <position position="132"/>
    </location>
    <ligand>
        <name>substrate</name>
    </ligand>
</feature>
<comment type="cofactor">
    <cofactor evidence="11">
        <name>Mg(2+)</name>
        <dbReference type="ChEBI" id="CHEBI:18420"/>
    </cofactor>
    <text evidence="11">Binds 1 Mg(2+) ion per subunit.</text>
</comment>
<dbReference type="PROSITE" id="PS01128">
    <property type="entry name" value="SHIKIMATE_KINASE"/>
    <property type="match status" value="1"/>
</dbReference>
<evidence type="ECO:0000256" key="2">
    <source>
        <dbReference type="ARBA" id="ARBA00006997"/>
    </source>
</evidence>
<comment type="caution">
    <text evidence="11">Lacks conserved residue(s) required for the propagation of feature annotation.</text>
</comment>
<dbReference type="GO" id="GO:0005524">
    <property type="term" value="F:ATP binding"/>
    <property type="evidence" value="ECO:0007669"/>
    <property type="project" value="UniProtKB-UniRule"/>
</dbReference>
<keyword evidence="4 11" id="KW-0028">Amino-acid biosynthesis</keyword>
<dbReference type="eggNOG" id="COG0703">
    <property type="taxonomic scope" value="Bacteria"/>
</dbReference>
<evidence type="ECO:0000313" key="12">
    <source>
        <dbReference type="EMBL" id="AFI05645.1"/>
    </source>
</evidence>
<sequence>MEHLVLIGFMGSGKSSLAQELGLILKLEVLDTDMLISERVGLNIKEIFEKFGEDNFRMLERNLIDELKSLKTPHIISTGGGIIMHDNFKGLGTTFYLKIDFESLIKRLSAHERNKRPLLKNLTQAKELFESRQGLYEENASFIINARCGLKNSLEQVLQLYKLV</sequence>
<evidence type="ECO:0000313" key="13">
    <source>
        <dbReference type="Proteomes" id="UP000005013"/>
    </source>
</evidence>
<comment type="subcellular location">
    <subcellularLocation>
        <location evidence="11">Cytoplasm</location>
    </subcellularLocation>
</comment>
<dbReference type="GO" id="GO:0009423">
    <property type="term" value="P:chorismate biosynthetic process"/>
    <property type="evidence" value="ECO:0007669"/>
    <property type="project" value="UniProtKB-UniRule"/>
</dbReference>
<dbReference type="KEGG" id="hcm:HCD_03145"/>